<dbReference type="Proteomes" id="UP000229966">
    <property type="component" value="Unassembled WGS sequence"/>
</dbReference>
<gene>
    <name evidence="1" type="ORF">COS38_01395</name>
</gene>
<dbReference type="EMBL" id="PEUM01000037">
    <property type="protein sequence ID" value="PIV25484.1"/>
    <property type="molecule type" value="Genomic_DNA"/>
</dbReference>
<evidence type="ECO:0000313" key="1">
    <source>
        <dbReference type="EMBL" id="PIV25484.1"/>
    </source>
</evidence>
<dbReference type="AlphaFoldDB" id="A0A2M7CIL8"/>
<name>A0A2M7CIL8_9BACT</name>
<comment type="caution">
    <text evidence="1">The sequence shown here is derived from an EMBL/GenBank/DDBJ whole genome shotgun (WGS) entry which is preliminary data.</text>
</comment>
<protein>
    <submittedName>
        <fullName evidence="1">Uncharacterized protein</fullName>
    </submittedName>
</protein>
<reference evidence="2" key="1">
    <citation type="submission" date="2017-09" db="EMBL/GenBank/DDBJ databases">
        <title>Depth-based differentiation of microbial function through sediment-hosted aquifers and enrichment of novel symbionts in the deep terrestrial subsurface.</title>
        <authorList>
            <person name="Probst A.J."/>
            <person name="Ladd B."/>
            <person name="Jarett J.K."/>
            <person name="Geller-Mcgrath D.E."/>
            <person name="Sieber C.M.K."/>
            <person name="Emerson J.B."/>
            <person name="Anantharaman K."/>
            <person name="Thomas B.C."/>
            <person name="Malmstrom R."/>
            <person name="Stieglmeier M."/>
            <person name="Klingl A."/>
            <person name="Woyke T."/>
            <person name="Ryan C.M."/>
            <person name="Banfield J.F."/>
        </authorList>
    </citation>
    <scope>NUCLEOTIDE SEQUENCE [LARGE SCALE GENOMIC DNA]</scope>
</reference>
<sequence>MRSLTLGLIGIWLTTLISNLSFAEKAGLIQNANYETSFTLQKIGNKDKKQINTFVNRLFAKMKAGDWESVKKVIYRGDIKPGHVDILKEEMTLGLLKCLSLDAVNLKQENRFHWWVDRFGKVEYRFSHNGKTVRVSCKGASLFFSNHTKGQIEHFRKTGARPENPMFIELVMIDWRGGYKIIALDNWSESG</sequence>
<evidence type="ECO:0000313" key="2">
    <source>
        <dbReference type="Proteomes" id="UP000229966"/>
    </source>
</evidence>
<organism evidence="1 2">
    <name type="scientific">Candidatus Berkelbacteria bacterium CG03_land_8_20_14_0_80_40_36</name>
    <dbReference type="NCBI Taxonomy" id="1974509"/>
    <lineage>
        <taxon>Bacteria</taxon>
        <taxon>Candidatus Berkelbacteria</taxon>
    </lineage>
</organism>
<accession>A0A2M7CIL8</accession>
<proteinExistence type="predicted"/>